<dbReference type="Proteomes" id="UP001165653">
    <property type="component" value="Unassembled WGS sequence"/>
</dbReference>
<accession>A0ABT3G129</accession>
<dbReference type="Pfam" id="PF07963">
    <property type="entry name" value="N_methyl"/>
    <property type="match status" value="1"/>
</dbReference>
<sequence>MKTASPLRSSRRKHGFSLLEVTVVIAVLLSLTTVLILGARAWKNGSDRAGCILNMRMVQTAVRSYQNLYEYNPGSMPYAENGTQDIGAHLFLKGYISGKMLNEMQGYATCAGGGSYSRPHPDVFPPIGELYIKCSMSSQEDHALPDGPEW</sequence>
<reference evidence="2" key="1">
    <citation type="submission" date="2022-10" db="EMBL/GenBank/DDBJ databases">
        <title>Luteolibacter sp. GHJ8, whole genome shotgun sequencing project.</title>
        <authorList>
            <person name="Zhao G."/>
            <person name="Shen L."/>
        </authorList>
    </citation>
    <scope>NUCLEOTIDE SEQUENCE</scope>
    <source>
        <strain evidence="2">GHJ8</strain>
    </source>
</reference>
<keyword evidence="3" id="KW-1185">Reference proteome</keyword>
<evidence type="ECO:0000313" key="3">
    <source>
        <dbReference type="Proteomes" id="UP001165653"/>
    </source>
</evidence>
<dbReference type="EMBL" id="JAPDDR010000003">
    <property type="protein sequence ID" value="MCW1913199.1"/>
    <property type="molecule type" value="Genomic_DNA"/>
</dbReference>
<evidence type="ECO:0000313" key="2">
    <source>
        <dbReference type="EMBL" id="MCW1913199.1"/>
    </source>
</evidence>
<feature type="transmembrane region" description="Helical" evidence="1">
    <location>
        <begin position="21"/>
        <end position="42"/>
    </location>
</feature>
<keyword evidence="1" id="KW-0812">Transmembrane</keyword>
<keyword evidence="1" id="KW-0472">Membrane</keyword>
<organism evidence="2 3">
    <name type="scientific">Luteolibacter rhizosphaerae</name>
    <dbReference type="NCBI Taxonomy" id="2989719"/>
    <lineage>
        <taxon>Bacteria</taxon>
        <taxon>Pseudomonadati</taxon>
        <taxon>Verrucomicrobiota</taxon>
        <taxon>Verrucomicrobiia</taxon>
        <taxon>Verrucomicrobiales</taxon>
        <taxon>Verrucomicrobiaceae</taxon>
        <taxon>Luteolibacter</taxon>
    </lineage>
</organism>
<dbReference type="InterPro" id="IPR045584">
    <property type="entry name" value="Pilin-like"/>
</dbReference>
<dbReference type="PROSITE" id="PS00409">
    <property type="entry name" value="PROKAR_NTER_METHYL"/>
    <property type="match status" value="1"/>
</dbReference>
<name>A0ABT3G129_9BACT</name>
<protein>
    <submittedName>
        <fullName evidence="2">Type II secretion system GspH family protein</fullName>
    </submittedName>
</protein>
<comment type="caution">
    <text evidence="2">The sequence shown here is derived from an EMBL/GenBank/DDBJ whole genome shotgun (WGS) entry which is preliminary data.</text>
</comment>
<gene>
    <name evidence="2" type="ORF">OJ996_06430</name>
</gene>
<keyword evidence="1" id="KW-1133">Transmembrane helix</keyword>
<dbReference type="SUPFAM" id="SSF54523">
    <property type="entry name" value="Pili subunits"/>
    <property type="match status" value="1"/>
</dbReference>
<evidence type="ECO:0000256" key="1">
    <source>
        <dbReference type="SAM" id="Phobius"/>
    </source>
</evidence>
<proteinExistence type="predicted"/>
<dbReference type="RefSeq" id="WP_264512413.1">
    <property type="nucleotide sequence ID" value="NZ_JAPDDR010000003.1"/>
</dbReference>
<dbReference type="InterPro" id="IPR012902">
    <property type="entry name" value="N_methyl_site"/>
</dbReference>
<dbReference type="NCBIfam" id="TIGR02532">
    <property type="entry name" value="IV_pilin_GFxxxE"/>
    <property type="match status" value="1"/>
</dbReference>